<keyword evidence="2" id="KW-0472">Membrane</keyword>
<dbReference type="RefSeq" id="WP_190832840.1">
    <property type="nucleotide sequence ID" value="NZ_CAWPPI010000074.1"/>
</dbReference>
<sequence length="831" mass="91788">MTSSISQSAGDDAIQFGYIGQIESLSIDNRNQQATGNGILQVQMGSLTGSVVNISHLEKQQSPQPRPLPVLLAPRTFPLLLGRREEVKVAVDALPYDQPVEFYGSSGIGKTVLLRYLAHHPSITPAFGDGIVYHRLTRYQSLSDLLQILFNAFYESSVPFKPTDIQIRHALENKRFLILLDGVNLKREEVESLINNLPSCTFLFASNERQFWGEGHSVGLRGLSLNDAVSLVARELGRTLDSEERLVAEKLCTTLEGHPLRILQTVALVREENLSLAMVQARIQPITSTQGWAEQLLTSLLKPQRLVLTVLAAFGGVAVGAELLASVTQIPQVKLMVEMLIRRNLVEVEGSHYRLSSTLVEYFLQQSNLTPYLERAASYFTTWVQQHQGIPESLLEESEAIFQILEWAVGVNRWHDVLCLGRAVEGVLALNGQWGAWNMMLQWILQAARTIGDQAVEAFALHQLGTRSLCLDEVMQAQDYLTQALNIRESLNDQLGAEITRHNLKFLLQPPPPPQPQPQPRPVNPFTREIPLLLKGGIAVLLLIIGGIVISIWLSKPQTPTETPPLTPTETSLPTPIVTPTKTPPPTPTVTPTETPPPTPTVTPTETPSPTPTPELLSLDLTPSRVTWDQRVQGIVRLKTEAPDGGVVVNLKSNDEPLADDLPKTITIPSGQKREIFYFSTPPDGGDYPTGTNIEITASLEGGVSLITQKLTIYTSSRLRSVQFEDENGTKIDSITWSNERTINVYGRITLNAPASDGDIEVKIDSKNAQVQPTVKVNVGETTQTFPVDIQRYDQVGKLIELVEIQASYNQDTTPQTTLKINHPKRDLSPH</sequence>
<keyword evidence="2" id="KW-0812">Transmembrane</keyword>
<dbReference type="InterPro" id="IPR027417">
    <property type="entry name" value="P-loop_NTPase"/>
</dbReference>
<feature type="domain" description="NB-ARC" evidence="3">
    <location>
        <begin position="100"/>
        <end position="186"/>
    </location>
</feature>
<dbReference type="Gene3D" id="1.25.40.10">
    <property type="entry name" value="Tetratricopeptide repeat domain"/>
    <property type="match status" value="1"/>
</dbReference>
<evidence type="ECO:0000313" key="5">
    <source>
        <dbReference type="Proteomes" id="UP000629098"/>
    </source>
</evidence>
<dbReference type="GO" id="GO:0043531">
    <property type="term" value="F:ADP binding"/>
    <property type="evidence" value="ECO:0007669"/>
    <property type="project" value="InterPro"/>
</dbReference>
<protein>
    <recommendedName>
        <fullName evidence="3">NB-ARC domain-containing protein</fullName>
    </recommendedName>
</protein>
<dbReference type="InterPro" id="IPR011990">
    <property type="entry name" value="TPR-like_helical_dom_sf"/>
</dbReference>
<dbReference type="Gene3D" id="3.40.50.300">
    <property type="entry name" value="P-loop containing nucleotide triphosphate hydrolases"/>
    <property type="match status" value="1"/>
</dbReference>
<dbReference type="PRINTS" id="PR01217">
    <property type="entry name" value="PRICHEXTENSN"/>
</dbReference>
<accession>A0A8J6XIE5</accession>
<feature type="transmembrane region" description="Helical" evidence="2">
    <location>
        <begin position="532"/>
        <end position="554"/>
    </location>
</feature>
<dbReference type="InterPro" id="IPR002182">
    <property type="entry name" value="NB-ARC"/>
</dbReference>
<dbReference type="SUPFAM" id="SSF52540">
    <property type="entry name" value="P-loop containing nucleoside triphosphate hydrolases"/>
    <property type="match status" value="1"/>
</dbReference>
<dbReference type="EMBL" id="JACXAE010000074">
    <property type="protein sequence ID" value="MBD2775013.1"/>
    <property type="molecule type" value="Genomic_DNA"/>
</dbReference>
<dbReference type="PANTHER" id="PTHR47691:SF3">
    <property type="entry name" value="HTH-TYPE TRANSCRIPTIONAL REGULATOR RV0890C-RELATED"/>
    <property type="match status" value="1"/>
</dbReference>
<dbReference type="Pfam" id="PF00931">
    <property type="entry name" value="NB-ARC"/>
    <property type="match status" value="1"/>
</dbReference>
<reference evidence="4" key="1">
    <citation type="submission" date="2020-09" db="EMBL/GenBank/DDBJ databases">
        <title>Iningainema tapete sp. nov. (Scytonemataceae, Cyanobacteria) from greenhouses in central Florida (USA) produces two types of nodularin with biosynthetic potential for microcystin-LR and anabaenopeptins.</title>
        <authorList>
            <person name="Berthold D.E."/>
            <person name="Lefler F.W."/>
            <person name="Huang I.-S."/>
            <person name="Abdulla H."/>
            <person name="Zimba P.V."/>
            <person name="Laughinghouse H.D. IV."/>
        </authorList>
    </citation>
    <scope>NUCLEOTIDE SEQUENCE</scope>
    <source>
        <strain evidence="4">BLCCT55</strain>
    </source>
</reference>
<feature type="region of interest" description="Disordered" evidence="1">
    <location>
        <begin position="557"/>
        <end position="618"/>
    </location>
</feature>
<organism evidence="4 5">
    <name type="scientific">Iningainema tapete BLCC-T55</name>
    <dbReference type="NCBI Taxonomy" id="2748662"/>
    <lineage>
        <taxon>Bacteria</taxon>
        <taxon>Bacillati</taxon>
        <taxon>Cyanobacteriota</taxon>
        <taxon>Cyanophyceae</taxon>
        <taxon>Nostocales</taxon>
        <taxon>Scytonemataceae</taxon>
        <taxon>Iningainema tapete</taxon>
    </lineage>
</organism>
<evidence type="ECO:0000259" key="3">
    <source>
        <dbReference type="Pfam" id="PF00931"/>
    </source>
</evidence>
<dbReference type="AlphaFoldDB" id="A0A8J6XIE5"/>
<feature type="compositionally biased region" description="Pro residues" evidence="1">
    <location>
        <begin position="582"/>
        <end position="613"/>
    </location>
</feature>
<comment type="caution">
    <text evidence="4">The sequence shown here is derived from an EMBL/GenBank/DDBJ whole genome shotgun (WGS) entry which is preliminary data.</text>
</comment>
<evidence type="ECO:0000256" key="1">
    <source>
        <dbReference type="SAM" id="MobiDB-lite"/>
    </source>
</evidence>
<name>A0A8J6XIE5_9CYAN</name>
<keyword evidence="5" id="KW-1185">Reference proteome</keyword>
<dbReference type="PANTHER" id="PTHR47691">
    <property type="entry name" value="REGULATOR-RELATED"/>
    <property type="match status" value="1"/>
</dbReference>
<proteinExistence type="predicted"/>
<feature type="compositionally biased region" description="Low complexity" evidence="1">
    <location>
        <begin position="568"/>
        <end position="581"/>
    </location>
</feature>
<keyword evidence="2" id="KW-1133">Transmembrane helix</keyword>
<gene>
    <name evidence="4" type="ORF">ICL16_23840</name>
</gene>
<evidence type="ECO:0000313" key="4">
    <source>
        <dbReference type="EMBL" id="MBD2775013.1"/>
    </source>
</evidence>
<feature type="transmembrane region" description="Helical" evidence="2">
    <location>
        <begin position="306"/>
        <end position="327"/>
    </location>
</feature>
<evidence type="ECO:0000256" key="2">
    <source>
        <dbReference type="SAM" id="Phobius"/>
    </source>
</evidence>
<dbReference type="Proteomes" id="UP000629098">
    <property type="component" value="Unassembled WGS sequence"/>
</dbReference>